<feature type="region of interest" description="Disordered" evidence="1">
    <location>
        <begin position="153"/>
        <end position="173"/>
    </location>
</feature>
<dbReference type="AlphaFoldDB" id="A0AAW0DP09"/>
<feature type="region of interest" description="Disordered" evidence="1">
    <location>
        <begin position="1"/>
        <end position="27"/>
    </location>
</feature>
<protein>
    <submittedName>
        <fullName evidence="2">Uncharacterized protein</fullName>
    </submittedName>
</protein>
<proteinExistence type="predicted"/>
<evidence type="ECO:0000313" key="3">
    <source>
        <dbReference type="Proteomes" id="UP001362999"/>
    </source>
</evidence>
<feature type="compositionally biased region" description="Pro residues" evidence="1">
    <location>
        <begin position="163"/>
        <end position="173"/>
    </location>
</feature>
<feature type="compositionally biased region" description="Low complexity" evidence="1">
    <location>
        <begin position="153"/>
        <end position="162"/>
    </location>
</feature>
<sequence>MGWRNEKKSGGRCHPELFDSQGNDERRHDAAGTFTAKHRLAPYHGNTPAIHIDEENRAPETPPHHLPYSTVQRNDRRIGLHIHIRRCRVSSRFLPQTTAFVPTLTTLVSQTRVSNGSRPSPRCAGLKVSTAWRPHSPAIRAVLVASQWTYHPGSPLSSRARSPPSPSPLLSLHPPPDPRVYLCNLVHMHIRRALGARRIKASALGVGEQEERKEEEKKGYEEGGGGRRDQIEKKSRCLPFAPADPDRPPYHGPTPTIYAQFIYL</sequence>
<comment type="caution">
    <text evidence="2">The sequence shown here is derived from an EMBL/GenBank/DDBJ whole genome shotgun (WGS) entry which is preliminary data.</text>
</comment>
<feature type="compositionally biased region" description="Basic and acidic residues" evidence="1">
    <location>
        <begin position="209"/>
        <end position="235"/>
    </location>
</feature>
<name>A0AAW0DP09_9AGAR</name>
<gene>
    <name evidence="2" type="ORF">R3P38DRAFT_3173035</name>
</gene>
<feature type="region of interest" description="Disordered" evidence="1">
    <location>
        <begin position="205"/>
        <end position="253"/>
    </location>
</feature>
<dbReference type="EMBL" id="JAWWNJ010000007">
    <property type="protein sequence ID" value="KAK7052714.1"/>
    <property type="molecule type" value="Genomic_DNA"/>
</dbReference>
<evidence type="ECO:0000256" key="1">
    <source>
        <dbReference type="SAM" id="MobiDB-lite"/>
    </source>
</evidence>
<organism evidence="2 3">
    <name type="scientific">Favolaschia claudopus</name>
    <dbReference type="NCBI Taxonomy" id="2862362"/>
    <lineage>
        <taxon>Eukaryota</taxon>
        <taxon>Fungi</taxon>
        <taxon>Dikarya</taxon>
        <taxon>Basidiomycota</taxon>
        <taxon>Agaricomycotina</taxon>
        <taxon>Agaricomycetes</taxon>
        <taxon>Agaricomycetidae</taxon>
        <taxon>Agaricales</taxon>
        <taxon>Marasmiineae</taxon>
        <taxon>Mycenaceae</taxon>
        <taxon>Favolaschia</taxon>
    </lineage>
</organism>
<keyword evidence="3" id="KW-1185">Reference proteome</keyword>
<evidence type="ECO:0000313" key="2">
    <source>
        <dbReference type="EMBL" id="KAK7052714.1"/>
    </source>
</evidence>
<accession>A0AAW0DP09</accession>
<reference evidence="2 3" key="1">
    <citation type="journal article" date="2024" name="J Genomics">
        <title>Draft genome sequencing and assembly of Favolaschia claudopus CIRM-BRFM 2984 isolated from oak limbs.</title>
        <authorList>
            <person name="Navarro D."/>
            <person name="Drula E."/>
            <person name="Chaduli D."/>
            <person name="Cazenave R."/>
            <person name="Ahrendt S."/>
            <person name="Wang J."/>
            <person name="Lipzen A."/>
            <person name="Daum C."/>
            <person name="Barry K."/>
            <person name="Grigoriev I.V."/>
            <person name="Favel A."/>
            <person name="Rosso M.N."/>
            <person name="Martin F."/>
        </authorList>
    </citation>
    <scope>NUCLEOTIDE SEQUENCE [LARGE SCALE GENOMIC DNA]</scope>
    <source>
        <strain evidence="2 3">CIRM-BRFM 2984</strain>
    </source>
</reference>
<dbReference type="Proteomes" id="UP001362999">
    <property type="component" value="Unassembled WGS sequence"/>
</dbReference>